<proteinExistence type="predicted"/>
<dbReference type="Proteomes" id="UP000826195">
    <property type="component" value="Unassembled WGS sequence"/>
</dbReference>
<protein>
    <submittedName>
        <fullName evidence="2">Uncharacterized protein</fullName>
    </submittedName>
</protein>
<dbReference type="EMBL" id="JAHXZJ010001864">
    <property type="protein sequence ID" value="KAH0550236.1"/>
    <property type="molecule type" value="Genomic_DNA"/>
</dbReference>
<accession>A0AAV7IGS4</accession>
<organism evidence="2 3">
    <name type="scientific">Cotesia glomerata</name>
    <name type="common">Lepidopteran parasitic wasp</name>
    <name type="synonym">Apanteles glomeratus</name>
    <dbReference type="NCBI Taxonomy" id="32391"/>
    <lineage>
        <taxon>Eukaryota</taxon>
        <taxon>Metazoa</taxon>
        <taxon>Ecdysozoa</taxon>
        <taxon>Arthropoda</taxon>
        <taxon>Hexapoda</taxon>
        <taxon>Insecta</taxon>
        <taxon>Pterygota</taxon>
        <taxon>Neoptera</taxon>
        <taxon>Endopterygota</taxon>
        <taxon>Hymenoptera</taxon>
        <taxon>Apocrita</taxon>
        <taxon>Ichneumonoidea</taxon>
        <taxon>Braconidae</taxon>
        <taxon>Microgastrinae</taxon>
        <taxon>Cotesia</taxon>
    </lineage>
</organism>
<dbReference type="AlphaFoldDB" id="A0AAV7IGS4"/>
<sequence length="84" mass="9429">MRKTVRKKETKSLRRRQESSEQCPWSKGPHSSVYVHHIDRGGGGIDLPRSLYTPDTSTPGLQGLVKLDPTRKNDDLDGREGKGE</sequence>
<keyword evidence="3" id="KW-1185">Reference proteome</keyword>
<reference evidence="2 3" key="1">
    <citation type="journal article" date="2021" name="J. Hered.">
        <title>A chromosome-level genome assembly of the parasitoid wasp, Cotesia glomerata (Hymenoptera: Braconidae).</title>
        <authorList>
            <person name="Pinto B.J."/>
            <person name="Weis J.J."/>
            <person name="Gamble T."/>
            <person name="Ode P.J."/>
            <person name="Paul R."/>
            <person name="Zaspel J.M."/>
        </authorList>
    </citation>
    <scope>NUCLEOTIDE SEQUENCE [LARGE SCALE GENOMIC DNA]</scope>
    <source>
        <strain evidence="2">CgM1</strain>
    </source>
</reference>
<evidence type="ECO:0000313" key="2">
    <source>
        <dbReference type="EMBL" id="KAH0550236.1"/>
    </source>
</evidence>
<feature type="compositionally biased region" description="Basic and acidic residues" evidence="1">
    <location>
        <begin position="68"/>
        <end position="84"/>
    </location>
</feature>
<comment type="caution">
    <text evidence="2">The sequence shown here is derived from an EMBL/GenBank/DDBJ whole genome shotgun (WGS) entry which is preliminary data.</text>
</comment>
<name>A0AAV7IGS4_COTGL</name>
<feature type="compositionally biased region" description="Basic and acidic residues" evidence="1">
    <location>
        <begin position="10"/>
        <end position="19"/>
    </location>
</feature>
<evidence type="ECO:0000256" key="1">
    <source>
        <dbReference type="SAM" id="MobiDB-lite"/>
    </source>
</evidence>
<evidence type="ECO:0000313" key="3">
    <source>
        <dbReference type="Proteomes" id="UP000826195"/>
    </source>
</evidence>
<feature type="region of interest" description="Disordered" evidence="1">
    <location>
        <begin position="1"/>
        <end position="84"/>
    </location>
</feature>
<gene>
    <name evidence="2" type="ORF">KQX54_018275</name>
</gene>